<proteinExistence type="predicted"/>
<dbReference type="RefSeq" id="WP_317641853.1">
    <property type="nucleotide sequence ID" value="NZ_JAPMIV010000066.1"/>
</dbReference>
<evidence type="ECO:0000313" key="2">
    <source>
        <dbReference type="EMBL" id="MDV6376498.1"/>
    </source>
</evidence>
<accession>A0ABU4DVS7</accession>
<evidence type="ECO:0000313" key="3">
    <source>
        <dbReference type="Proteomes" id="UP001276150"/>
    </source>
</evidence>
<keyword evidence="3" id="KW-1185">Reference proteome</keyword>
<protein>
    <submittedName>
        <fullName evidence="2">Uncharacterized protein</fullName>
    </submittedName>
</protein>
<reference evidence="2 3" key="1">
    <citation type="submission" date="2022-11" db="EMBL/GenBank/DDBJ databases">
        <title>Deinococcus ZS9-10, Low Temperature and Draught-tolerating, UV-resistant Bacteria from Continental Antarctica.</title>
        <authorList>
            <person name="Cheng L."/>
        </authorList>
    </citation>
    <scope>NUCLEOTIDE SEQUENCE [LARGE SCALE GENOMIC DNA]</scope>
    <source>
        <strain evidence="2 3">ZS9-10</strain>
    </source>
</reference>
<dbReference type="EMBL" id="JAPMIV010000066">
    <property type="protein sequence ID" value="MDV6376498.1"/>
    <property type="molecule type" value="Genomic_DNA"/>
</dbReference>
<gene>
    <name evidence="2" type="ORF">ORD21_18050</name>
</gene>
<organism evidence="2 3">
    <name type="scientific">Deinococcus arenicola</name>
    <dbReference type="NCBI Taxonomy" id="2994950"/>
    <lineage>
        <taxon>Bacteria</taxon>
        <taxon>Thermotogati</taxon>
        <taxon>Deinococcota</taxon>
        <taxon>Deinococci</taxon>
        <taxon>Deinococcales</taxon>
        <taxon>Deinococcaceae</taxon>
        <taxon>Deinococcus</taxon>
    </lineage>
</organism>
<comment type="caution">
    <text evidence="2">The sequence shown here is derived from an EMBL/GenBank/DDBJ whole genome shotgun (WGS) entry which is preliminary data.</text>
</comment>
<dbReference type="Proteomes" id="UP001276150">
    <property type="component" value="Unassembled WGS sequence"/>
</dbReference>
<feature type="coiled-coil region" evidence="1">
    <location>
        <begin position="74"/>
        <end position="101"/>
    </location>
</feature>
<name>A0ABU4DVS7_9DEIO</name>
<evidence type="ECO:0000256" key="1">
    <source>
        <dbReference type="SAM" id="Coils"/>
    </source>
</evidence>
<keyword evidence="1" id="KW-0175">Coiled coil</keyword>
<sequence>MSVILFNPNEIKSLENAAVELCGPHVGGMIWPALYVSNRRAYMLRYADCDLTEGEEQGHRREYGQAQAQGDHTADELMDRLQQLFYNCEDLENAAEEQARRVLVDSVAFELLPTGGGERTVNVDRFANIQRPDFDHYRITTRNPADGQYARVYLMNGGAHPHEGFTTTDPREAFQKMWEMHDVCQLHCVTESTADLLELDRLMNEEGKSYFAASIALEAFRASRARAQAQAS</sequence>